<evidence type="ECO:0000256" key="1">
    <source>
        <dbReference type="SAM" id="MobiDB-lite"/>
    </source>
</evidence>
<feature type="compositionally biased region" description="Low complexity" evidence="1">
    <location>
        <begin position="256"/>
        <end position="265"/>
    </location>
</feature>
<dbReference type="EC" id="2.5.1.21" evidence="2"/>
<keyword evidence="2" id="KW-0808">Transferase</keyword>
<feature type="compositionally biased region" description="Basic and acidic residues" evidence="1">
    <location>
        <begin position="326"/>
        <end position="339"/>
    </location>
</feature>
<feature type="compositionally biased region" description="Gly residues" evidence="1">
    <location>
        <begin position="28"/>
        <end position="38"/>
    </location>
</feature>
<organism evidence="2">
    <name type="scientific">uncultured Gemmatimonadaceae bacterium</name>
    <dbReference type="NCBI Taxonomy" id="246130"/>
    <lineage>
        <taxon>Bacteria</taxon>
        <taxon>Pseudomonadati</taxon>
        <taxon>Gemmatimonadota</taxon>
        <taxon>Gemmatimonadia</taxon>
        <taxon>Gemmatimonadales</taxon>
        <taxon>Gemmatimonadaceae</taxon>
        <taxon>environmental samples</taxon>
    </lineage>
</organism>
<dbReference type="AlphaFoldDB" id="A0A6J4MEU8"/>
<feature type="non-terminal residue" evidence="2">
    <location>
        <position position="339"/>
    </location>
</feature>
<feature type="compositionally biased region" description="Basic residues" evidence="1">
    <location>
        <begin position="82"/>
        <end position="93"/>
    </location>
</feature>
<sequence>ARPRRRRALLSRDPARGLADVRALDPGAAGGPRAGGARGVPPLPDRGHRGGRARPGRRRQGRPARPHAGGVRRPGRAGAVRRGGRRAHRRARARAPGAARGPRLRAARRRARRVARAGRALGARDGGRHAQVRAALPARHPHPDRRGVPRVLLLRRRHRGLHAHRPLARARAEHRDAHVPGAARARARVRRGAADGEHPQGRRAGRRARELDLHPRARAPGPGVEPRDDPHARVAAGQPRRDPPDGGGRVDEPGARARVPAAHPAPRARDPRVLRAAAAVRVRDAPGAHPHHGDAHPGRHGEDHAARGEGAAPRRPRARLQQPRDALARAARDGEGVRL</sequence>
<evidence type="ECO:0000313" key="2">
    <source>
        <dbReference type="EMBL" id="CAA9357409.1"/>
    </source>
</evidence>
<feature type="compositionally biased region" description="Basic and acidic residues" evidence="1">
    <location>
        <begin position="239"/>
        <end position="255"/>
    </location>
</feature>
<feature type="non-terminal residue" evidence="2">
    <location>
        <position position="1"/>
    </location>
</feature>
<name>A0A6J4MEU8_9BACT</name>
<dbReference type="GO" id="GO:0051996">
    <property type="term" value="F:squalene synthase [NAD(P)H] activity"/>
    <property type="evidence" value="ECO:0007669"/>
    <property type="project" value="UniProtKB-EC"/>
</dbReference>
<feature type="compositionally biased region" description="Basic and acidic residues" evidence="1">
    <location>
        <begin position="281"/>
        <end position="307"/>
    </location>
</feature>
<accession>A0A6J4MEU8</accession>
<proteinExistence type="predicted"/>
<protein>
    <submittedName>
        <fullName evidence="2">Squalene synthase</fullName>
        <ecNumber evidence="2">2.5.1.21</ecNumber>
    </submittedName>
</protein>
<feature type="compositionally biased region" description="Low complexity" evidence="1">
    <location>
        <begin position="66"/>
        <end position="80"/>
    </location>
</feature>
<feature type="region of interest" description="Disordered" evidence="1">
    <location>
        <begin position="164"/>
        <end position="339"/>
    </location>
</feature>
<dbReference type="EMBL" id="CADCTU010000826">
    <property type="protein sequence ID" value="CAA9357409.1"/>
    <property type="molecule type" value="Genomic_DNA"/>
</dbReference>
<feature type="compositionally biased region" description="Basic residues" evidence="1">
    <location>
        <begin position="49"/>
        <end position="65"/>
    </location>
</feature>
<feature type="region of interest" description="Disordered" evidence="1">
    <location>
        <begin position="1"/>
        <end position="110"/>
    </location>
</feature>
<gene>
    <name evidence="2" type="ORF">AVDCRST_MAG11-3894</name>
</gene>
<reference evidence="2" key="1">
    <citation type="submission" date="2020-02" db="EMBL/GenBank/DDBJ databases">
        <authorList>
            <person name="Meier V. D."/>
        </authorList>
    </citation>
    <scope>NUCLEOTIDE SEQUENCE</scope>
    <source>
        <strain evidence="2">AVDCRST_MAG11</strain>
    </source>
</reference>